<name>A0ABR1TGL4_9PEZI</name>
<reference evidence="2 3" key="1">
    <citation type="submission" date="2023-01" db="EMBL/GenBank/DDBJ databases">
        <title>Analysis of 21 Apiospora genomes using comparative genomics revels a genus with tremendous synthesis potential of carbohydrate active enzymes and secondary metabolites.</title>
        <authorList>
            <person name="Sorensen T."/>
        </authorList>
    </citation>
    <scope>NUCLEOTIDE SEQUENCE [LARGE SCALE GENOMIC DNA]</scope>
    <source>
        <strain evidence="2 3">CBS 83171</strain>
    </source>
</reference>
<gene>
    <name evidence="2" type="ORF">PG996_013837</name>
</gene>
<feature type="domain" description="Heterokaryon incompatibility" evidence="1">
    <location>
        <begin position="193"/>
        <end position="351"/>
    </location>
</feature>
<dbReference type="InterPro" id="IPR010730">
    <property type="entry name" value="HET"/>
</dbReference>
<evidence type="ECO:0000259" key="1">
    <source>
        <dbReference type="Pfam" id="PF06985"/>
    </source>
</evidence>
<dbReference type="PANTHER" id="PTHR33112">
    <property type="entry name" value="DOMAIN PROTEIN, PUTATIVE-RELATED"/>
    <property type="match status" value="1"/>
</dbReference>
<dbReference type="PANTHER" id="PTHR33112:SF9">
    <property type="entry name" value="HETEROKARYON INCOMPATIBILITY DOMAIN-CONTAINING PROTEIN"/>
    <property type="match status" value="1"/>
</dbReference>
<sequence length="652" mass="73571">MPAIDPDTLSEISEYADQQLGYIPGLILQADIHLCDYLAALDGPRKVTIGHELLQVASQTCGVCRLLVELTDQQDIDRSWNHIILTMVTADSRDTFFVTGSNAVTGAIEHSSLFFLASLPTTVVSGLGVLPCDTSSDMSLSWAKEQIESCVSNHDCSHGARTSSLPTRVLDVSSQYGQDMIKLLVTDRQDATYACLSHCWGNTSHMIMTKTHNLQSYLEGIRIAELPQTFQDAVDITRRLGIRYLWIDSLCIIQDSKEDWDSEAQRMADIYEGSYITIAATYSVNGDGGCYRHHQPKTSDRNAIWYTTEEGERIPVFSRQPHQHFKMNLESIEAPKGNDFPLLRRGWALQERLLSPRVLHFCPRELLFECRAGNKCQCSERKPEIGLKETFAKLLAGDTALDTRQYDRGWWAVTGQYTQLSLTFRKDMLLALSGIARRIGEGRPAGDYLGGIWKSTLPYGLLWFVPHLKFDDGSTDLFPHPHHTSDLRVPSWSWASVVGPIRWELPGPRWNQHLVDIEHAECTTDAGDDGYGQILRASLRLTGPILASELTWGPLNPVFYEMGLFDWRLPELCEFVGRSQYSFFPDYAFFSWQESPISVLCLWFMPDVVLVLKAAADEGKFERIGLLHLYLEDSVALTSEKLRQKFGTIELV</sequence>
<evidence type="ECO:0000313" key="2">
    <source>
        <dbReference type="EMBL" id="KAK8045773.1"/>
    </source>
</evidence>
<comment type="caution">
    <text evidence="2">The sequence shown here is derived from an EMBL/GenBank/DDBJ whole genome shotgun (WGS) entry which is preliminary data.</text>
</comment>
<proteinExistence type="predicted"/>
<keyword evidence="3" id="KW-1185">Reference proteome</keyword>
<protein>
    <submittedName>
        <fullName evidence="2">HET-domain-containing protein</fullName>
    </submittedName>
</protein>
<organism evidence="2 3">
    <name type="scientific">Apiospora saccharicola</name>
    <dbReference type="NCBI Taxonomy" id="335842"/>
    <lineage>
        <taxon>Eukaryota</taxon>
        <taxon>Fungi</taxon>
        <taxon>Dikarya</taxon>
        <taxon>Ascomycota</taxon>
        <taxon>Pezizomycotina</taxon>
        <taxon>Sordariomycetes</taxon>
        <taxon>Xylariomycetidae</taxon>
        <taxon>Amphisphaeriales</taxon>
        <taxon>Apiosporaceae</taxon>
        <taxon>Apiospora</taxon>
    </lineage>
</organism>
<dbReference type="Pfam" id="PF06985">
    <property type="entry name" value="HET"/>
    <property type="match status" value="1"/>
</dbReference>
<evidence type="ECO:0000313" key="3">
    <source>
        <dbReference type="Proteomes" id="UP001446871"/>
    </source>
</evidence>
<dbReference type="EMBL" id="JAQQWM010000009">
    <property type="protein sequence ID" value="KAK8045773.1"/>
    <property type="molecule type" value="Genomic_DNA"/>
</dbReference>
<accession>A0ABR1TGL4</accession>
<dbReference type="Proteomes" id="UP001446871">
    <property type="component" value="Unassembled WGS sequence"/>
</dbReference>